<evidence type="ECO:0000313" key="2">
    <source>
        <dbReference type="Proteomes" id="UP000702425"/>
    </source>
</evidence>
<keyword evidence="2" id="KW-1185">Reference proteome</keyword>
<proteinExistence type="predicted"/>
<sequence length="140" mass="16195">MRSLLHCSESLKLDLFAVLFLRASSQPGEKLSLWEKQSFLEFIRALEGRFLVPGFMFANRMPGFSNPLSHHPQLLQRLQIPQLNLKWRVDDRGRNQVCLVKLDVLHNSNQIIFVQDISVAARFHQRVILRTASNLDFIGL</sequence>
<gene>
    <name evidence="1" type="ORF">E5S67_05530</name>
</gene>
<comment type="caution">
    <text evidence="1">The sequence shown here is derived from an EMBL/GenBank/DDBJ whole genome shotgun (WGS) entry which is preliminary data.</text>
</comment>
<dbReference type="Proteomes" id="UP000702425">
    <property type="component" value="Unassembled WGS sequence"/>
</dbReference>
<reference evidence="1 2" key="1">
    <citation type="journal article" date="2020" name="Sci. Rep.">
        <title>A novel cyanobacterial geosmin producer, revising GeoA distribution and dispersion patterns in Bacteria.</title>
        <authorList>
            <person name="Churro C."/>
            <person name="Semedo-Aguiar A.P."/>
            <person name="Silva A.D."/>
            <person name="Pereira-Leal J.B."/>
            <person name="Leite R.B."/>
        </authorList>
    </citation>
    <scope>NUCLEOTIDE SEQUENCE [LARGE SCALE GENOMIC DNA]</scope>
    <source>
        <strain evidence="1 2">IPMA8</strain>
    </source>
</reference>
<organism evidence="1 2">
    <name type="scientific">Microcoleus asticus IPMA8</name>
    <dbReference type="NCBI Taxonomy" id="2563858"/>
    <lineage>
        <taxon>Bacteria</taxon>
        <taxon>Bacillati</taxon>
        <taxon>Cyanobacteriota</taxon>
        <taxon>Cyanophyceae</taxon>
        <taxon>Oscillatoriophycideae</taxon>
        <taxon>Oscillatoriales</taxon>
        <taxon>Microcoleaceae</taxon>
        <taxon>Microcoleus</taxon>
        <taxon>Microcoleus asticus</taxon>
    </lineage>
</organism>
<evidence type="ECO:0000313" key="1">
    <source>
        <dbReference type="EMBL" id="NQE37749.1"/>
    </source>
</evidence>
<dbReference type="EMBL" id="SRRZ01000149">
    <property type="protein sequence ID" value="NQE37749.1"/>
    <property type="molecule type" value="Genomic_DNA"/>
</dbReference>
<name>A0ABX2D554_9CYAN</name>
<accession>A0ABX2D554</accession>
<protein>
    <submittedName>
        <fullName evidence="1">Uncharacterized protein</fullName>
    </submittedName>
</protein>